<keyword evidence="4" id="KW-0677">Repeat</keyword>
<dbReference type="EMBL" id="FNBW01000009">
    <property type="protein sequence ID" value="SDG05780.1"/>
    <property type="molecule type" value="Genomic_DNA"/>
</dbReference>
<sequence>GSDPDAGASLTYAISGGADAALFDIDANTGAVTFKTAPDFETPTDSGANNVYDIEVTASDGTNTSTAQSVAITVTNANETPSVTSGATASVAENATGTVYTATGSDPDAGASLTYTISGGADAGLFDIDANTGAVTFKSAPDFETPADGGSNNVYDIEVTVSDGTNTSTAQSVAVTVTAVNEAPSVTSGGTASVAENATGTVYTATGSDPDAGASLTYAISGGADAGLFDIDANTGAVSFKTAPDFETPTDSGSNNVYDIEVTASDGTNTSTAQSVAVTVTAVNEAPSVTSGATASVAENTTGTVYTATGSDPDAGTSLSYAISGGADAALFDIDATSGAVTFKTAPDFENPTDSGGNNVYDIEVTASDGANTSPAQAVAVTVADGNEAPTIGNLDGDALTYDRSGKTNRLDTGSAATLSDDSSDFDGGNLTVSIIAGEDASDDVLTFDTTDVSLSDTTAGATVTVGGTVIGTLDNAIAAGNDLVVSFNGDANPGSVQTLLRSIAYQNLDTAGPTPGTRTIQVTVNDGGLDATIDLTATVPSPPSDGSDAPATGIVVTPTTPTTTVGGSTSTSAQVISNKGSAAGSAPVVQNTNNNGNVVTATLPTATSITSEGPSLAQSGEEALTTLINAVDVRNSSAEGELISGARTFLTNLASTTTLDVRTIVPSTTSATLSGPIVITGTSSANGSTQSEAFVIDLRSLPTGSTLQLDNIEFASIMGSATVTGGDGDNFVTGDDNSQFISLGVGDDTLYGGGGGDIIGSGAGKDFLYGDQGADTVFGGLEEDAVHGGADPDVVYGNQQNDVVYGNQGMDTLYGGQDADTLFGGQGRDLVYGNDGQDVLYGNREQDALYGGDGDDVLYGGEGADSLSGGAGNDTLYGELSSPNGGDGTQIDVLQGGAGDDLFYGGEGVDWIYTGVGADLVVIETSNGFDVIVDFDVAAGDRLLIDSTANGLTLTTAENVLARASDNPDGDTEIDLGGQYVRLIGVRTAELTAEFFELY</sequence>
<evidence type="ECO:0000256" key="7">
    <source>
        <dbReference type="ARBA" id="ARBA00023136"/>
    </source>
</evidence>
<feature type="domain" description="Cadherin" evidence="8">
    <location>
        <begin position="289"/>
        <end position="392"/>
    </location>
</feature>
<comment type="caution">
    <text evidence="9">The sequence shown here is derived from an EMBL/GenBank/DDBJ whole genome shotgun (WGS) entry which is preliminary data.</text>
</comment>
<evidence type="ECO:0000313" key="10">
    <source>
        <dbReference type="Proteomes" id="UP000198615"/>
    </source>
</evidence>
<evidence type="ECO:0000256" key="2">
    <source>
        <dbReference type="ARBA" id="ARBA00022656"/>
    </source>
</evidence>
<dbReference type="GO" id="GO:0007156">
    <property type="term" value="P:homophilic cell adhesion via plasma membrane adhesion molecules"/>
    <property type="evidence" value="ECO:0007669"/>
    <property type="project" value="InterPro"/>
</dbReference>
<dbReference type="CDD" id="cd11304">
    <property type="entry name" value="Cadherin_repeat"/>
    <property type="match status" value="4"/>
</dbReference>
<evidence type="ECO:0000313" key="9">
    <source>
        <dbReference type="EMBL" id="SDG05780.1"/>
    </source>
</evidence>
<feature type="domain" description="Cadherin" evidence="8">
    <location>
        <begin position="2"/>
        <end position="83"/>
    </location>
</feature>
<evidence type="ECO:0000256" key="4">
    <source>
        <dbReference type="ARBA" id="ARBA00022737"/>
    </source>
</evidence>
<dbReference type="InterPro" id="IPR018511">
    <property type="entry name" value="Hemolysin-typ_Ca-bd_CS"/>
</dbReference>
<dbReference type="SMART" id="SM00112">
    <property type="entry name" value="CA"/>
    <property type="match status" value="4"/>
</dbReference>
<keyword evidence="5" id="KW-1133">Transmembrane helix</keyword>
<dbReference type="SUPFAM" id="SSF51120">
    <property type="entry name" value="beta-Roll"/>
    <property type="match status" value="3"/>
</dbReference>
<evidence type="ECO:0000256" key="5">
    <source>
        <dbReference type="ARBA" id="ARBA00022989"/>
    </source>
</evidence>
<keyword evidence="3" id="KW-0812">Transmembrane</keyword>
<dbReference type="Gene3D" id="2.60.40.60">
    <property type="entry name" value="Cadherins"/>
    <property type="match status" value="4"/>
</dbReference>
<dbReference type="InterPro" id="IPR002126">
    <property type="entry name" value="Cadherin-like_dom"/>
</dbReference>
<keyword evidence="2" id="KW-0800">Toxin</keyword>
<proteinExistence type="predicted"/>
<gene>
    <name evidence="9" type="ORF">SAMN05660686_03251</name>
</gene>
<dbReference type="Pfam" id="PF00353">
    <property type="entry name" value="HemolysinCabind"/>
    <property type="match status" value="5"/>
</dbReference>
<dbReference type="Proteomes" id="UP000198615">
    <property type="component" value="Unassembled WGS sequence"/>
</dbReference>
<dbReference type="PROSITE" id="PS50268">
    <property type="entry name" value="CADHERIN_2"/>
    <property type="match status" value="4"/>
</dbReference>
<dbReference type="GO" id="GO:0005509">
    <property type="term" value="F:calcium ion binding"/>
    <property type="evidence" value="ECO:0007669"/>
    <property type="project" value="InterPro"/>
</dbReference>
<dbReference type="PROSITE" id="PS00330">
    <property type="entry name" value="HEMOLYSIN_CALCIUM"/>
    <property type="match status" value="2"/>
</dbReference>
<evidence type="ECO:0000256" key="3">
    <source>
        <dbReference type="ARBA" id="ARBA00022692"/>
    </source>
</evidence>
<feature type="non-terminal residue" evidence="9">
    <location>
        <position position="1"/>
    </location>
</feature>
<dbReference type="NCBIfam" id="TIGR01965">
    <property type="entry name" value="VCBS_repeat"/>
    <property type="match status" value="1"/>
</dbReference>
<dbReference type="InterPro" id="IPR011049">
    <property type="entry name" value="Serralysin-like_metalloprot_C"/>
</dbReference>
<name>A0A8G2EX48_9PROT</name>
<dbReference type="AlphaFoldDB" id="A0A8G2EX48"/>
<dbReference type="Pfam" id="PF00028">
    <property type="entry name" value="Cadherin"/>
    <property type="match status" value="2"/>
</dbReference>
<dbReference type="RefSeq" id="WP_093151803.1">
    <property type="nucleotide sequence ID" value="NZ_FNBW01000009.1"/>
</dbReference>
<feature type="domain" description="Cadherin" evidence="8">
    <location>
        <begin position="186"/>
        <end position="289"/>
    </location>
</feature>
<dbReference type="PANTHER" id="PTHR24026">
    <property type="entry name" value="FAT ATYPICAL CADHERIN-RELATED"/>
    <property type="match status" value="1"/>
</dbReference>
<dbReference type="GO" id="GO:0005886">
    <property type="term" value="C:plasma membrane"/>
    <property type="evidence" value="ECO:0007669"/>
    <property type="project" value="UniProtKB-SubCell"/>
</dbReference>
<dbReference type="PRINTS" id="PR01488">
    <property type="entry name" value="RTXTOXINA"/>
</dbReference>
<accession>A0A8G2EX48</accession>
<protein>
    <submittedName>
        <fullName evidence="9">VCBS repeat-containing protein</fullName>
    </submittedName>
</protein>
<reference evidence="9 10" key="1">
    <citation type="submission" date="2016-10" db="EMBL/GenBank/DDBJ databases">
        <authorList>
            <person name="Varghese N."/>
            <person name="Submissions S."/>
        </authorList>
    </citation>
    <scope>NUCLEOTIDE SEQUENCE [LARGE SCALE GENOMIC DNA]</scope>
    <source>
        <strain evidence="9 10">DSM 18839</strain>
    </source>
</reference>
<organism evidence="9 10">
    <name type="scientific">Thalassobaculum litoreum DSM 18839</name>
    <dbReference type="NCBI Taxonomy" id="1123362"/>
    <lineage>
        <taxon>Bacteria</taxon>
        <taxon>Pseudomonadati</taxon>
        <taxon>Pseudomonadota</taxon>
        <taxon>Alphaproteobacteria</taxon>
        <taxon>Rhodospirillales</taxon>
        <taxon>Thalassobaculaceae</taxon>
        <taxon>Thalassobaculum</taxon>
    </lineage>
</organism>
<dbReference type="Gene3D" id="2.150.10.10">
    <property type="entry name" value="Serralysin-like metalloprotease, C-terminal"/>
    <property type="match status" value="4"/>
</dbReference>
<evidence type="ECO:0000259" key="8">
    <source>
        <dbReference type="PROSITE" id="PS50268"/>
    </source>
</evidence>
<evidence type="ECO:0000256" key="6">
    <source>
        <dbReference type="ARBA" id="ARBA00023026"/>
    </source>
</evidence>
<dbReference type="InterPro" id="IPR015919">
    <property type="entry name" value="Cadherin-like_sf"/>
</dbReference>
<dbReference type="PANTHER" id="PTHR24026:SF126">
    <property type="entry name" value="PROTOCADHERIN FAT 4"/>
    <property type="match status" value="1"/>
</dbReference>
<dbReference type="PRINTS" id="PR00313">
    <property type="entry name" value="CABNDNGRPT"/>
</dbReference>
<dbReference type="OrthoDB" id="9816366at2"/>
<dbReference type="InterPro" id="IPR010221">
    <property type="entry name" value="VCBS_dom"/>
</dbReference>
<dbReference type="InterPro" id="IPR001343">
    <property type="entry name" value="Hemolysn_Ca-bd"/>
</dbReference>
<dbReference type="InterPro" id="IPR003995">
    <property type="entry name" value="RTX_toxin_determinant-A"/>
</dbReference>
<dbReference type="GO" id="GO:0005576">
    <property type="term" value="C:extracellular region"/>
    <property type="evidence" value="ECO:0007669"/>
    <property type="project" value="InterPro"/>
</dbReference>
<dbReference type="GO" id="GO:0090729">
    <property type="term" value="F:toxin activity"/>
    <property type="evidence" value="ECO:0007669"/>
    <property type="project" value="UniProtKB-KW"/>
</dbReference>
<keyword evidence="10" id="KW-1185">Reference proteome</keyword>
<feature type="domain" description="Cadherin" evidence="8">
    <location>
        <begin position="83"/>
        <end position="186"/>
    </location>
</feature>
<evidence type="ECO:0000256" key="1">
    <source>
        <dbReference type="ARBA" id="ARBA00004370"/>
    </source>
</evidence>
<dbReference type="SUPFAM" id="SSF49313">
    <property type="entry name" value="Cadherin-like"/>
    <property type="match status" value="4"/>
</dbReference>
<keyword evidence="6" id="KW-0843">Virulence</keyword>
<keyword evidence="7" id="KW-0472">Membrane</keyword>
<comment type="subcellular location">
    <subcellularLocation>
        <location evidence="1">Membrane</location>
    </subcellularLocation>
</comment>